<dbReference type="AlphaFoldDB" id="R7TZH9"/>
<dbReference type="GO" id="GO:0005874">
    <property type="term" value="C:microtubule"/>
    <property type="evidence" value="ECO:0007669"/>
    <property type="project" value="UniProtKB-KW"/>
</dbReference>
<dbReference type="GO" id="GO:0047496">
    <property type="term" value="P:vesicle transport along microtubule"/>
    <property type="evidence" value="ECO:0007669"/>
    <property type="project" value="TreeGrafter"/>
</dbReference>
<evidence type="ECO:0000256" key="7">
    <source>
        <dbReference type="ARBA" id="ARBA00023212"/>
    </source>
</evidence>
<reference evidence="10 12" key="2">
    <citation type="journal article" date="2013" name="Nature">
        <title>Insights into bilaterian evolution from three spiralian genomes.</title>
        <authorList>
            <person name="Simakov O."/>
            <person name="Marletaz F."/>
            <person name="Cho S.J."/>
            <person name="Edsinger-Gonzales E."/>
            <person name="Havlak P."/>
            <person name="Hellsten U."/>
            <person name="Kuo D.H."/>
            <person name="Larsson T."/>
            <person name="Lv J."/>
            <person name="Arendt D."/>
            <person name="Savage R."/>
            <person name="Osoegawa K."/>
            <person name="de Jong P."/>
            <person name="Grimwood J."/>
            <person name="Chapman J.A."/>
            <person name="Shapiro H."/>
            <person name="Aerts A."/>
            <person name="Otillar R.P."/>
            <person name="Terry A.Y."/>
            <person name="Boore J.L."/>
            <person name="Grigoriev I.V."/>
            <person name="Lindberg D.R."/>
            <person name="Seaver E.C."/>
            <person name="Weisblat D.A."/>
            <person name="Putnam N.H."/>
            <person name="Rokhsar D.S."/>
        </authorList>
    </citation>
    <scope>NUCLEOTIDE SEQUENCE</scope>
    <source>
        <strain evidence="10 12">I ESC-2004</strain>
    </source>
</reference>
<dbReference type="GO" id="GO:0051642">
    <property type="term" value="P:centrosome localization"/>
    <property type="evidence" value="ECO:0007669"/>
    <property type="project" value="TreeGrafter"/>
</dbReference>
<dbReference type="OrthoDB" id="5877028at2759"/>
<dbReference type="STRING" id="283909.R7TZH9"/>
<keyword evidence="5" id="KW-0493">Microtubule</keyword>
<dbReference type="GO" id="GO:0005813">
    <property type="term" value="C:centrosome"/>
    <property type="evidence" value="ECO:0007669"/>
    <property type="project" value="UniProtKB-SubCell"/>
</dbReference>
<proteinExistence type="inferred from homology"/>
<dbReference type="PANTHER" id="PTHR10921:SF1">
    <property type="entry name" value="NUCLEAR DISTRIBUTION PROTEIN NUDE HOMOLOG"/>
    <property type="match status" value="1"/>
</dbReference>
<dbReference type="InterPro" id="IPR006964">
    <property type="entry name" value="NUDE_dom"/>
</dbReference>
<dbReference type="GO" id="GO:0000776">
    <property type="term" value="C:kinetochore"/>
    <property type="evidence" value="ECO:0007669"/>
    <property type="project" value="TreeGrafter"/>
</dbReference>
<dbReference type="GO" id="GO:0007020">
    <property type="term" value="P:microtubule nucleation"/>
    <property type="evidence" value="ECO:0007669"/>
    <property type="project" value="TreeGrafter"/>
</dbReference>
<comment type="subcellular location">
    <subcellularLocation>
        <location evidence="2">Cytoplasm</location>
        <location evidence="2">Cytoskeleton</location>
        <location evidence="2">Microtubule organizing center</location>
        <location evidence="2">Centrosome</location>
    </subcellularLocation>
    <subcellularLocation>
        <location evidence="1">Cytoplasm</location>
        <location evidence="1">Cytoskeleton</location>
        <location evidence="1">Spindle</location>
    </subcellularLocation>
</comment>
<feature type="coiled-coil region" evidence="8">
    <location>
        <begin position="22"/>
        <end position="186"/>
    </location>
</feature>
<dbReference type="Proteomes" id="UP000014760">
    <property type="component" value="Unassembled WGS sequence"/>
</dbReference>
<evidence type="ECO:0000256" key="1">
    <source>
        <dbReference type="ARBA" id="ARBA00004186"/>
    </source>
</evidence>
<sequence length="340" mass="38191">MDMEDRTFGSPQEEINHWKNLAMDYKQSMLEAKEELDEYQISSRDLEAELEAQLEQAEGKMKDLQSSNSRLQMEVETLRERLEQSNTSSHKRITKLEDELLEITAYRDELQRYIRELEQMNDDLEQAKRTTVVSLEVFEGKLNHAIERNAFLESELDDKESLAFTVQRLKDEARDLKQELDVESRAPVIPTIAETPLDSNRLADDQEAGLHMTAHPPVTPVVNAQNKPVLMNGVSHPGATNGGTPLTPAARISALNIVGDLLRKVGALESKLASCRDFVNNSEKGKSHISGVRAANPGVNSPRSFLQQDVDLFDIFLKPAPICQLPNLMEAKSCLTLLLT</sequence>
<gene>
    <name evidence="10" type="ORF">CAPTEDRAFT_2037</name>
</gene>
<evidence type="ECO:0000256" key="6">
    <source>
        <dbReference type="ARBA" id="ARBA00023054"/>
    </source>
</evidence>
<dbReference type="GO" id="GO:0007059">
    <property type="term" value="P:chromosome segregation"/>
    <property type="evidence" value="ECO:0007669"/>
    <property type="project" value="TreeGrafter"/>
</dbReference>
<organism evidence="10">
    <name type="scientific">Capitella teleta</name>
    <name type="common">Polychaete worm</name>
    <dbReference type="NCBI Taxonomy" id="283909"/>
    <lineage>
        <taxon>Eukaryota</taxon>
        <taxon>Metazoa</taxon>
        <taxon>Spiralia</taxon>
        <taxon>Lophotrochozoa</taxon>
        <taxon>Annelida</taxon>
        <taxon>Polychaeta</taxon>
        <taxon>Sedentaria</taxon>
        <taxon>Scolecida</taxon>
        <taxon>Capitellidae</taxon>
        <taxon>Capitella</taxon>
    </lineage>
</organism>
<name>R7TZH9_CAPTE</name>
<dbReference type="EnsemblMetazoa" id="CapteT2037">
    <property type="protein sequence ID" value="CapteP2037"/>
    <property type="gene ID" value="CapteG2037"/>
</dbReference>
<dbReference type="HOGENOM" id="CLU_057872_0_0_1"/>
<reference evidence="12" key="1">
    <citation type="submission" date="2012-12" db="EMBL/GenBank/DDBJ databases">
        <authorList>
            <person name="Hellsten U."/>
            <person name="Grimwood J."/>
            <person name="Chapman J.A."/>
            <person name="Shapiro H."/>
            <person name="Aerts A."/>
            <person name="Otillar R.P."/>
            <person name="Terry A.Y."/>
            <person name="Boore J.L."/>
            <person name="Simakov O."/>
            <person name="Marletaz F."/>
            <person name="Cho S.-J."/>
            <person name="Edsinger-Gonzales E."/>
            <person name="Havlak P."/>
            <person name="Kuo D.-H."/>
            <person name="Larsson T."/>
            <person name="Lv J."/>
            <person name="Arendt D."/>
            <person name="Savage R."/>
            <person name="Osoegawa K."/>
            <person name="de Jong P."/>
            <person name="Lindberg D.R."/>
            <person name="Seaver E.C."/>
            <person name="Weisblat D.A."/>
            <person name="Putnam N.H."/>
            <person name="Grigoriev I.V."/>
            <person name="Rokhsar D.S."/>
        </authorList>
    </citation>
    <scope>NUCLEOTIDE SEQUENCE</scope>
    <source>
        <strain evidence="12">I ESC-2004</strain>
    </source>
</reference>
<dbReference type="GO" id="GO:0005819">
    <property type="term" value="C:spindle"/>
    <property type="evidence" value="ECO:0007669"/>
    <property type="project" value="UniProtKB-SubCell"/>
</dbReference>
<evidence type="ECO:0000313" key="12">
    <source>
        <dbReference type="Proteomes" id="UP000014760"/>
    </source>
</evidence>
<dbReference type="Gene3D" id="6.10.250.1080">
    <property type="match status" value="1"/>
</dbReference>
<evidence type="ECO:0000256" key="2">
    <source>
        <dbReference type="ARBA" id="ARBA00004300"/>
    </source>
</evidence>
<keyword evidence="6 8" id="KW-0175">Coiled coil</keyword>
<dbReference type="FunCoup" id="R7TZH9">
    <property type="interactions" value="630"/>
</dbReference>
<dbReference type="EMBL" id="AMQN01011390">
    <property type="status" value="NOT_ANNOTATED_CDS"/>
    <property type="molecule type" value="Genomic_DNA"/>
</dbReference>
<evidence type="ECO:0000256" key="8">
    <source>
        <dbReference type="SAM" id="Coils"/>
    </source>
</evidence>
<keyword evidence="4" id="KW-0963">Cytoplasm</keyword>
<dbReference type="EMBL" id="AMQN01011391">
    <property type="status" value="NOT_ANNOTATED_CDS"/>
    <property type="molecule type" value="Genomic_DNA"/>
</dbReference>
<evidence type="ECO:0000313" key="10">
    <source>
        <dbReference type="EMBL" id="ELT96315.1"/>
    </source>
</evidence>
<evidence type="ECO:0000256" key="4">
    <source>
        <dbReference type="ARBA" id="ARBA00022490"/>
    </source>
</evidence>
<dbReference type="GO" id="GO:0007100">
    <property type="term" value="P:mitotic centrosome separation"/>
    <property type="evidence" value="ECO:0007669"/>
    <property type="project" value="TreeGrafter"/>
</dbReference>
<dbReference type="EMBL" id="KB308863">
    <property type="protein sequence ID" value="ELT96315.1"/>
    <property type="molecule type" value="Genomic_DNA"/>
</dbReference>
<feature type="domain" description="NUDE" evidence="9">
    <location>
        <begin position="134"/>
        <end position="295"/>
    </location>
</feature>
<comment type="similarity">
    <text evidence="3">Belongs to the nudE family.</text>
</comment>
<dbReference type="GO" id="GO:0005871">
    <property type="term" value="C:kinesin complex"/>
    <property type="evidence" value="ECO:0007669"/>
    <property type="project" value="TreeGrafter"/>
</dbReference>
<dbReference type="GO" id="GO:0008017">
    <property type="term" value="F:microtubule binding"/>
    <property type="evidence" value="ECO:0007669"/>
    <property type="project" value="InterPro"/>
</dbReference>
<reference evidence="11" key="3">
    <citation type="submission" date="2015-06" db="UniProtKB">
        <authorList>
            <consortium name="EnsemblMetazoa"/>
        </authorList>
    </citation>
    <scope>IDENTIFICATION</scope>
</reference>
<dbReference type="GO" id="GO:0000132">
    <property type="term" value="P:establishment of mitotic spindle orientation"/>
    <property type="evidence" value="ECO:0007669"/>
    <property type="project" value="TreeGrafter"/>
</dbReference>
<dbReference type="Pfam" id="PF04880">
    <property type="entry name" value="NUDE_C"/>
    <property type="match status" value="1"/>
</dbReference>
<dbReference type="PANTHER" id="PTHR10921">
    <property type="entry name" value="NUCLEAR DISTRIBUTION PROTEIN NUDE HOMOLOG 1"/>
    <property type="match status" value="1"/>
</dbReference>
<keyword evidence="12" id="KW-1185">Reference proteome</keyword>
<keyword evidence="7" id="KW-0206">Cytoskeleton</keyword>
<dbReference type="GO" id="GO:0016477">
    <property type="term" value="P:cell migration"/>
    <property type="evidence" value="ECO:0007669"/>
    <property type="project" value="TreeGrafter"/>
</dbReference>
<accession>R7TZH9</accession>
<protein>
    <recommendedName>
        <fullName evidence="9">NUDE domain-containing protein</fullName>
    </recommendedName>
</protein>
<evidence type="ECO:0000259" key="9">
    <source>
        <dbReference type="Pfam" id="PF04880"/>
    </source>
</evidence>
<evidence type="ECO:0000256" key="3">
    <source>
        <dbReference type="ARBA" id="ARBA00007429"/>
    </source>
</evidence>
<dbReference type="OMA" id="HELNECM"/>
<dbReference type="InterPro" id="IPR033494">
    <property type="entry name" value="NUDE"/>
</dbReference>
<evidence type="ECO:0000313" key="11">
    <source>
        <dbReference type="EnsemblMetazoa" id="CapteP2037"/>
    </source>
</evidence>
<evidence type="ECO:0000256" key="5">
    <source>
        <dbReference type="ARBA" id="ARBA00022701"/>
    </source>
</evidence>